<dbReference type="GO" id="GO:0046872">
    <property type="term" value="F:metal ion binding"/>
    <property type="evidence" value="ECO:0007669"/>
    <property type="project" value="UniProtKB-KW"/>
</dbReference>
<dbReference type="VEuPathDB" id="FungiDB:C8Q69DRAFT_481285"/>
<dbReference type="STRING" id="264951.A0A443HJ28"/>
<evidence type="ECO:0000256" key="6">
    <source>
        <dbReference type="ARBA" id="ARBA00023027"/>
    </source>
</evidence>
<dbReference type="Proteomes" id="UP000283841">
    <property type="component" value="Unassembled WGS sequence"/>
</dbReference>
<keyword evidence="4" id="KW-0862">Zinc</keyword>
<dbReference type="GO" id="GO:0004022">
    <property type="term" value="F:alcohol dehydrogenase (NAD+) activity"/>
    <property type="evidence" value="ECO:0007669"/>
    <property type="project" value="TreeGrafter"/>
</dbReference>
<dbReference type="InterPro" id="IPR013149">
    <property type="entry name" value="ADH-like_C"/>
</dbReference>
<dbReference type="Gene3D" id="3.40.50.720">
    <property type="entry name" value="NAD(P)-binding Rossmann-like Domain"/>
    <property type="match status" value="1"/>
</dbReference>
<dbReference type="GeneID" id="39600870"/>
<dbReference type="Pfam" id="PF08240">
    <property type="entry name" value="ADH_N"/>
    <property type="match status" value="1"/>
</dbReference>
<dbReference type="Gene3D" id="3.90.180.10">
    <property type="entry name" value="Medium-chain alcohol dehydrogenases, catalytic domain"/>
    <property type="match status" value="1"/>
</dbReference>
<dbReference type="EMBL" id="RCNU01000016">
    <property type="protein sequence ID" value="RWQ91852.1"/>
    <property type="molecule type" value="Genomic_DNA"/>
</dbReference>
<dbReference type="SMART" id="SM00829">
    <property type="entry name" value="PKS_ER"/>
    <property type="match status" value="1"/>
</dbReference>
<dbReference type="RefSeq" id="XP_028481497.1">
    <property type="nucleotide sequence ID" value="XM_028631593.1"/>
</dbReference>
<dbReference type="InterPro" id="IPR020843">
    <property type="entry name" value="ER"/>
</dbReference>
<dbReference type="SUPFAM" id="SSF51735">
    <property type="entry name" value="NAD(P)-binding Rossmann-fold domains"/>
    <property type="match status" value="1"/>
</dbReference>
<keyword evidence="6" id="KW-0520">NAD</keyword>
<evidence type="ECO:0000313" key="8">
    <source>
        <dbReference type="EMBL" id="RWQ91852.1"/>
    </source>
</evidence>
<comment type="similarity">
    <text evidence="2">Belongs to the zinc-containing alcohol dehydrogenase family.</text>
</comment>
<evidence type="ECO:0000256" key="2">
    <source>
        <dbReference type="ARBA" id="ARBA00008072"/>
    </source>
</evidence>
<proteinExistence type="inferred from homology"/>
<dbReference type="AlphaFoldDB" id="A0A443HJ28"/>
<keyword evidence="3" id="KW-0479">Metal-binding</keyword>
<evidence type="ECO:0000259" key="7">
    <source>
        <dbReference type="SMART" id="SM00829"/>
    </source>
</evidence>
<feature type="domain" description="Enoyl reductase (ER)" evidence="7">
    <location>
        <begin position="24"/>
        <end position="359"/>
    </location>
</feature>
<evidence type="ECO:0000256" key="3">
    <source>
        <dbReference type="ARBA" id="ARBA00022723"/>
    </source>
</evidence>
<evidence type="ECO:0000256" key="5">
    <source>
        <dbReference type="ARBA" id="ARBA00023002"/>
    </source>
</evidence>
<dbReference type="InterPro" id="IPR011032">
    <property type="entry name" value="GroES-like_sf"/>
</dbReference>
<evidence type="ECO:0000313" key="9">
    <source>
        <dbReference type="Proteomes" id="UP000283841"/>
    </source>
</evidence>
<comment type="cofactor">
    <cofactor evidence="1">
        <name>Zn(2+)</name>
        <dbReference type="ChEBI" id="CHEBI:29105"/>
    </cofactor>
</comment>
<keyword evidence="9" id="KW-1185">Reference proteome</keyword>
<dbReference type="InterPro" id="IPR013154">
    <property type="entry name" value="ADH-like_N"/>
</dbReference>
<accession>A0A443HJ28</accession>
<name>A0A443HJ28_BYSSP</name>
<organism evidence="8 9">
    <name type="scientific">Byssochlamys spectabilis</name>
    <name type="common">Paecilomyces variotii</name>
    <dbReference type="NCBI Taxonomy" id="264951"/>
    <lineage>
        <taxon>Eukaryota</taxon>
        <taxon>Fungi</taxon>
        <taxon>Dikarya</taxon>
        <taxon>Ascomycota</taxon>
        <taxon>Pezizomycotina</taxon>
        <taxon>Eurotiomycetes</taxon>
        <taxon>Eurotiomycetidae</taxon>
        <taxon>Eurotiales</taxon>
        <taxon>Thermoascaceae</taxon>
        <taxon>Paecilomyces</taxon>
    </lineage>
</organism>
<dbReference type="GO" id="GO:0005737">
    <property type="term" value="C:cytoplasm"/>
    <property type="evidence" value="ECO:0007669"/>
    <property type="project" value="TreeGrafter"/>
</dbReference>
<dbReference type="SUPFAM" id="SSF50129">
    <property type="entry name" value="GroES-like"/>
    <property type="match status" value="1"/>
</dbReference>
<evidence type="ECO:0000256" key="1">
    <source>
        <dbReference type="ARBA" id="ARBA00001947"/>
    </source>
</evidence>
<sequence>MYDRINMNGSCPSTHKAAVIVKHGLSPVFELQSLPLPAPGPTDLLVKLSTTGICGTDIALASGELGPTKPILGHEGIGRIAALGSALQHLNDPSLKIGQRVGVSWIRDSCGKCVMCLTDGGETRCETQTFSGKSVNGTFAEYTLVPARSVVTLPEGVSDEQLAPIMCAGVTAYKALKICGAVPGQWVAISGAGGGVGALGIQYAAAMGYRVLAIDMGKEKREYCLGLKAEAFIDISEEEDVATAAKLITGGAGAGAVLVTAGSGRAYQDAFRILAPFGTLVCVGIPPPDQLVQFHPLNFIDNGFRVIGSSVGSRGDIQEAVEFVRRGVVVPAVQETTLEKLTETTRLLTDSKTTTKYVIKLSAEDTKGA</sequence>
<comment type="caution">
    <text evidence="8">The sequence shown here is derived from an EMBL/GenBank/DDBJ whole genome shotgun (WGS) entry which is preliminary data.</text>
</comment>
<dbReference type="PANTHER" id="PTHR42940:SF8">
    <property type="entry name" value="VACUOLAR PROTEIN SORTING-ASSOCIATED PROTEIN 11"/>
    <property type="match status" value="1"/>
</dbReference>
<dbReference type="PANTHER" id="PTHR42940">
    <property type="entry name" value="ALCOHOL DEHYDROGENASE 1-RELATED"/>
    <property type="match status" value="1"/>
</dbReference>
<dbReference type="Pfam" id="PF00107">
    <property type="entry name" value="ADH_zinc_N"/>
    <property type="match status" value="1"/>
</dbReference>
<dbReference type="InterPro" id="IPR036291">
    <property type="entry name" value="NAD(P)-bd_dom_sf"/>
</dbReference>
<dbReference type="FunFam" id="3.40.50.720:FF:000039">
    <property type="entry name" value="Alcohol dehydrogenase AdhP"/>
    <property type="match status" value="1"/>
</dbReference>
<keyword evidence="5" id="KW-0560">Oxidoreductase</keyword>
<protein>
    <submittedName>
        <fullName evidence="8">Alcohol dehydrogenase</fullName>
    </submittedName>
</protein>
<reference evidence="8 9" key="1">
    <citation type="journal article" date="2018" name="Front. Microbiol.">
        <title>Genomic and genetic insights into a cosmopolitan fungus, Paecilomyces variotii (Eurotiales).</title>
        <authorList>
            <person name="Urquhart A.S."/>
            <person name="Mondo S.J."/>
            <person name="Makela M.R."/>
            <person name="Hane J.K."/>
            <person name="Wiebenga A."/>
            <person name="He G."/>
            <person name="Mihaltcheva S."/>
            <person name="Pangilinan J."/>
            <person name="Lipzen A."/>
            <person name="Barry K."/>
            <person name="de Vries R.P."/>
            <person name="Grigoriev I.V."/>
            <person name="Idnurm A."/>
        </authorList>
    </citation>
    <scope>NUCLEOTIDE SEQUENCE [LARGE SCALE GENOMIC DNA]</scope>
    <source>
        <strain evidence="8 9">CBS 101075</strain>
    </source>
</reference>
<gene>
    <name evidence="8" type="ORF">C8Q69DRAFT_481285</name>
</gene>
<evidence type="ECO:0000256" key="4">
    <source>
        <dbReference type="ARBA" id="ARBA00022833"/>
    </source>
</evidence>
<dbReference type="CDD" id="cd08297">
    <property type="entry name" value="CAD3"/>
    <property type="match status" value="1"/>
</dbReference>